<dbReference type="Proteomes" id="UP000032254">
    <property type="component" value="Unassembled WGS sequence"/>
</dbReference>
<dbReference type="GeneID" id="301304843"/>
<evidence type="ECO:0000313" key="3">
    <source>
        <dbReference type="EMBL" id="KIR65978.1"/>
    </source>
</evidence>
<dbReference type="EMBL" id="JXSX01000001">
    <property type="protein sequence ID" value="KIR65978.1"/>
    <property type="molecule type" value="Genomic_DNA"/>
</dbReference>
<proteinExistence type="predicted"/>
<evidence type="ECO:0000256" key="2">
    <source>
        <dbReference type="ARBA" id="ARBA00022679"/>
    </source>
</evidence>
<reference evidence="3 4" key="1">
    <citation type="submission" date="2015-01" db="EMBL/GenBank/DDBJ databases">
        <title>Sequencing and annotation of Micromonospora carbonacea strain JXNU-1 genome.</title>
        <authorList>
            <person name="Long Z."/>
            <person name="Huang Y."/>
            <person name="Jiang Y."/>
        </authorList>
    </citation>
    <scope>NUCLEOTIDE SEQUENCE [LARGE SCALE GENOMIC DNA]</scope>
    <source>
        <strain evidence="3 4">JXNU-1</strain>
    </source>
</reference>
<dbReference type="Pfam" id="PF13692">
    <property type="entry name" value="Glyco_trans_1_4"/>
    <property type="match status" value="1"/>
</dbReference>
<dbReference type="PATRIC" id="fig|47853.6.peg.2535"/>
<evidence type="ECO:0000256" key="1">
    <source>
        <dbReference type="ARBA" id="ARBA00022676"/>
    </source>
</evidence>
<dbReference type="OrthoDB" id="9806887at2"/>
<keyword evidence="1" id="KW-0328">Glycosyltransferase</keyword>
<gene>
    <name evidence="3" type="ORF">TK50_11980</name>
</gene>
<keyword evidence="4" id="KW-1185">Reference proteome</keyword>
<dbReference type="SUPFAM" id="SSF53756">
    <property type="entry name" value="UDP-Glycosyltransferase/glycogen phosphorylase"/>
    <property type="match status" value="1"/>
</dbReference>
<keyword evidence="2 3" id="KW-0808">Transferase</keyword>
<protein>
    <submittedName>
        <fullName evidence="3">Glycosyl transferase family 1</fullName>
    </submittedName>
</protein>
<dbReference type="AlphaFoldDB" id="A0A0D0VZF2"/>
<dbReference type="RefSeq" id="WP_043962811.1">
    <property type="nucleotide sequence ID" value="NZ_JXSX01000001.1"/>
</dbReference>
<sequence length="399" mass="43653">MRVVVSSDSRYARTPDGRVWTWQVPDYPVWRRYLTAFDKVRVVARVCDQPEVSADALRVDGEGVEVWPLPYYIGPWQYLRCRSSIIDVLADASGPTDAVIVRVPSFLGSHLARIRRQRRLPYAAEVVADPYDVLAPGVLQPPLRPLLRHRCTARLRHECRTAVGVSYVTESYLQARYPCAPGAPTAAISSIDLVDDAFVPAPRSIVRQPAEAVLMSAGTMEQLYKGIDTLIEALARLRAAGLDVRLVHLGTGRLQHQLEKLVADRGVIDRVTFAGWIQPGAPLRAKLDEADLFVMPSRTEGLPRALLDAMARALPAIGTNVGGIPELLPAEDLVDPDDPAALASAIAAMLAAPERMAAASARNLSRARQFSRTCLDPRRTAFYQAVRDATASRTACHAG</sequence>
<dbReference type="PANTHER" id="PTHR12526">
    <property type="entry name" value="GLYCOSYLTRANSFERASE"/>
    <property type="match status" value="1"/>
</dbReference>
<dbReference type="GO" id="GO:0016757">
    <property type="term" value="F:glycosyltransferase activity"/>
    <property type="evidence" value="ECO:0007669"/>
    <property type="project" value="UniProtKB-KW"/>
</dbReference>
<dbReference type="PANTHER" id="PTHR12526:SF510">
    <property type="entry name" value="D-INOSITOL 3-PHOSPHATE GLYCOSYLTRANSFERASE"/>
    <property type="match status" value="1"/>
</dbReference>
<dbReference type="Gene3D" id="3.40.50.2000">
    <property type="entry name" value="Glycogen Phosphorylase B"/>
    <property type="match status" value="2"/>
</dbReference>
<organism evidence="3 4">
    <name type="scientific">Micromonospora haikouensis</name>
    <dbReference type="NCBI Taxonomy" id="686309"/>
    <lineage>
        <taxon>Bacteria</taxon>
        <taxon>Bacillati</taxon>
        <taxon>Actinomycetota</taxon>
        <taxon>Actinomycetes</taxon>
        <taxon>Micromonosporales</taxon>
        <taxon>Micromonosporaceae</taxon>
        <taxon>Micromonospora</taxon>
    </lineage>
</organism>
<name>A0A0D0VZF2_9ACTN</name>
<accession>A0A0D0VZF2</accession>
<comment type="caution">
    <text evidence="3">The sequence shown here is derived from an EMBL/GenBank/DDBJ whole genome shotgun (WGS) entry which is preliminary data.</text>
</comment>
<evidence type="ECO:0000313" key="4">
    <source>
        <dbReference type="Proteomes" id="UP000032254"/>
    </source>
</evidence>